<feature type="binding site" evidence="1">
    <location>
        <begin position="15"/>
        <end position="22"/>
    </location>
    <ligand>
        <name>ATP</name>
        <dbReference type="ChEBI" id="CHEBI:30616"/>
    </ligand>
</feature>
<evidence type="ECO:0000256" key="1">
    <source>
        <dbReference type="HAMAP-Rule" id="MF_01270"/>
    </source>
</evidence>
<dbReference type="EMBL" id="JBHUMZ010000021">
    <property type="protein sequence ID" value="MFD2639032.1"/>
    <property type="molecule type" value="Genomic_DNA"/>
</dbReference>
<dbReference type="EC" id="2.7.1.170" evidence="1"/>
<keyword evidence="3" id="KW-1185">Reference proteome</keyword>
<comment type="pathway">
    <text evidence="1">Cell wall biogenesis; peptidoglycan recycling.</text>
</comment>
<dbReference type="PANTHER" id="PTHR30605">
    <property type="entry name" value="ANHYDRO-N-ACETYLMURAMIC ACID KINASE"/>
    <property type="match status" value="1"/>
</dbReference>
<reference evidence="3" key="1">
    <citation type="journal article" date="2019" name="Int. J. Syst. Evol. Microbiol.">
        <title>The Global Catalogue of Microorganisms (GCM) 10K type strain sequencing project: providing services to taxonomists for standard genome sequencing and annotation.</title>
        <authorList>
            <consortium name="The Broad Institute Genomics Platform"/>
            <consortium name="The Broad Institute Genome Sequencing Center for Infectious Disease"/>
            <person name="Wu L."/>
            <person name="Ma J."/>
        </authorList>
    </citation>
    <scope>NUCLEOTIDE SEQUENCE [LARGE SCALE GENOMIC DNA]</scope>
    <source>
        <strain evidence="3">TISTR 1571</strain>
    </source>
</reference>
<dbReference type="SUPFAM" id="SSF53067">
    <property type="entry name" value="Actin-like ATPase domain"/>
    <property type="match status" value="1"/>
</dbReference>
<dbReference type="HAMAP" id="MF_01270">
    <property type="entry name" value="AnhMurNAc_kinase"/>
    <property type="match status" value="1"/>
</dbReference>
<evidence type="ECO:0000313" key="2">
    <source>
        <dbReference type="EMBL" id="MFD2639032.1"/>
    </source>
</evidence>
<keyword evidence="1" id="KW-0067">ATP-binding</keyword>
<dbReference type="NCBIfam" id="NF007148">
    <property type="entry name" value="PRK09585.3-2"/>
    <property type="match status" value="1"/>
</dbReference>
<dbReference type="Proteomes" id="UP001597452">
    <property type="component" value="Unassembled WGS sequence"/>
</dbReference>
<dbReference type="GO" id="GO:0016301">
    <property type="term" value="F:kinase activity"/>
    <property type="evidence" value="ECO:0007669"/>
    <property type="project" value="UniProtKB-KW"/>
</dbReference>
<gene>
    <name evidence="1" type="primary">anmK</name>
    <name evidence="2" type="ORF">ACFSW4_09175</name>
</gene>
<dbReference type="Gene3D" id="3.30.420.40">
    <property type="match status" value="2"/>
</dbReference>
<comment type="caution">
    <text evidence="2">The sequence shown here is derived from an EMBL/GenBank/DDBJ whole genome shotgun (WGS) entry which is preliminary data.</text>
</comment>
<keyword evidence="1" id="KW-0119">Carbohydrate metabolism</keyword>
<protein>
    <recommendedName>
        <fullName evidence="1">Anhydro-N-acetylmuramic acid kinase</fullName>
        <ecNumber evidence="1">2.7.1.170</ecNumber>
    </recommendedName>
    <alternativeName>
        <fullName evidence="1">AnhMurNAc kinase</fullName>
    </alternativeName>
</protein>
<comment type="similarity">
    <text evidence="1">Belongs to the anhydro-N-acetylmuramic acid kinase family.</text>
</comment>
<organism evidence="2 3">
    <name type="scientific">Piscibacillus salipiscarius</name>
    <dbReference type="NCBI Taxonomy" id="299480"/>
    <lineage>
        <taxon>Bacteria</taxon>
        <taxon>Bacillati</taxon>
        <taxon>Bacillota</taxon>
        <taxon>Bacilli</taxon>
        <taxon>Bacillales</taxon>
        <taxon>Bacillaceae</taxon>
        <taxon>Piscibacillus</taxon>
    </lineage>
</organism>
<comment type="pathway">
    <text evidence="1">Amino-sugar metabolism; 1,6-anhydro-N-acetylmuramate degradation.</text>
</comment>
<comment type="catalytic activity">
    <reaction evidence="1">
        <text>1,6-anhydro-N-acetyl-beta-muramate + ATP + H2O = N-acetyl-D-muramate 6-phosphate + ADP + H(+)</text>
        <dbReference type="Rhea" id="RHEA:24952"/>
        <dbReference type="ChEBI" id="CHEBI:15377"/>
        <dbReference type="ChEBI" id="CHEBI:15378"/>
        <dbReference type="ChEBI" id="CHEBI:30616"/>
        <dbReference type="ChEBI" id="CHEBI:58690"/>
        <dbReference type="ChEBI" id="CHEBI:58722"/>
        <dbReference type="ChEBI" id="CHEBI:456216"/>
        <dbReference type="EC" id="2.7.1.170"/>
    </reaction>
</comment>
<comment type="function">
    <text evidence="1">Catalyzes the specific phosphorylation of 1,6-anhydro-N-acetylmuramic acid (anhMurNAc) with the simultaneous cleavage of the 1,6-anhydro ring, generating MurNAc-6-P. Is required for the utilization of anhMurNAc either imported from the medium or derived from its own cell wall murein, and thus plays a role in cell wall recycling.</text>
</comment>
<keyword evidence="1 2" id="KW-0808">Transferase</keyword>
<dbReference type="PANTHER" id="PTHR30605:SF0">
    <property type="entry name" value="ANHYDRO-N-ACETYLMURAMIC ACID KINASE"/>
    <property type="match status" value="1"/>
</dbReference>
<keyword evidence="1" id="KW-0547">Nucleotide-binding</keyword>
<sequence length="389" mass="43149">METNTRMRVCGIMSGTSLDGVDVAIVDFEEQNGNIDFNLVHFSTVPYSHQLSERLRSIVQPSSQSPDISSMNMLLGDVFANAVNTTIQKSGLSHEDIDLISSHGQTIYHDPIIHEDDSLHQPSTLQIGDISVIAEKTGIPTIGDFRTRDIAVGGQGAPLVPFVDYTLLRSEHSGRILVNIGGISNLTVLKKACKPEDVIAYDTGPGNMLIDAFVNWYTNGKESFDPDGKYASRGKVHTEWLNELLNHPYYSKLPPKSTGREQFGIEYAEKLWKEADDKRISELDRISTITELTVQTLARSLRYHVETDHIESIYISGGGWNNRHLIVNLEKQLSNHVTVHSTQELGMNMDAKEAIVFALLGYLGFNKKPNNLPAATGAEKQVVMGKISW</sequence>
<dbReference type="InterPro" id="IPR005338">
    <property type="entry name" value="Anhydro_N_Ac-Mur_kinase"/>
</dbReference>
<name>A0ABW5QB84_9BACI</name>
<dbReference type="Pfam" id="PF03702">
    <property type="entry name" value="AnmK"/>
    <property type="match status" value="1"/>
</dbReference>
<dbReference type="CDD" id="cd24050">
    <property type="entry name" value="ASKHA_NBD_ANMK"/>
    <property type="match status" value="1"/>
</dbReference>
<proteinExistence type="inferred from homology"/>
<evidence type="ECO:0000313" key="3">
    <source>
        <dbReference type="Proteomes" id="UP001597452"/>
    </source>
</evidence>
<dbReference type="InterPro" id="IPR043129">
    <property type="entry name" value="ATPase_NBD"/>
</dbReference>
<accession>A0ABW5QB84</accession>
<dbReference type="RefSeq" id="WP_377328827.1">
    <property type="nucleotide sequence ID" value="NZ_JBHUMZ010000021.1"/>
</dbReference>
<keyword evidence="1 2" id="KW-0418">Kinase</keyword>